<keyword evidence="2" id="KW-1185">Reference proteome</keyword>
<dbReference type="AlphaFoldDB" id="A0A7L9RSG2"/>
<evidence type="ECO:0000313" key="2">
    <source>
        <dbReference type="Proteomes" id="UP000594001"/>
    </source>
</evidence>
<evidence type="ECO:0000313" key="1">
    <source>
        <dbReference type="EMBL" id="QOL19514.1"/>
    </source>
</evidence>
<accession>A0A7L9RSG2</accession>
<reference evidence="1 2" key="1">
    <citation type="submission" date="2020-06" db="EMBL/GenBank/DDBJ databases">
        <title>The endosymbiont of the kinetoplastid Bodo saltans is a Paracaedibacter-like alpha-proteobacterium possessing a putative toxin-antitoxin system.</title>
        <authorList>
            <person name="Midha S."/>
            <person name="Rigden D.J."/>
            <person name="Siozios S."/>
            <person name="Hurst G.D.D."/>
            <person name="Jackson A.P."/>
        </authorList>
    </citation>
    <scope>NUCLEOTIDE SEQUENCE [LARGE SCALE GENOMIC DNA]</scope>
    <source>
        <strain evidence="1">Lake Konstanz</strain>
    </source>
</reference>
<dbReference type="KEGG" id="pbal:CPBP_00276"/>
<dbReference type="Proteomes" id="UP000594001">
    <property type="component" value="Chromosome"/>
</dbReference>
<dbReference type="RefSeq" id="WP_350332266.1">
    <property type="nucleotide sequence ID" value="NZ_CP054719.1"/>
</dbReference>
<organism evidence="1 2">
    <name type="scientific">Candidatus Bodocaedibacter vickermanii</name>
    <dbReference type="NCBI Taxonomy" id="2741701"/>
    <lineage>
        <taxon>Bacteria</taxon>
        <taxon>Pseudomonadati</taxon>
        <taxon>Pseudomonadota</taxon>
        <taxon>Alphaproteobacteria</taxon>
        <taxon>Holosporales</taxon>
        <taxon>Candidatus Paracaedibacteraceae</taxon>
        <taxon>Candidatus Bodocaedibacter</taxon>
    </lineage>
</organism>
<proteinExistence type="predicted"/>
<gene>
    <name evidence="1" type="ORF">CPBP_00276</name>
</gene>
<protein>
    <submittedName>
        <fullName evidence="1">Uncharacterized protein</fullName>
    </submittedName>
</protein>
<sequence>MPIQLTVRHDNLHLFTTLGITVDPTYEAMNAYAQAHWLRKPGQERWHMNPSMHQAKANQIIASLKLLGMIDRIDPSIPTPDYAMILGATVYRMRTRMQHMIELIDAGTFTPRQIVVLTGDRPLDPVQEPESLLLDKAFIRSDWQCPESLPTNESEAAKFVWGQLQKSDRVNRISIVFLPTSMLEKNGKIVRPATEDSLKTWLKLLPLPGSIVAFSNQPFAPYQNETMKPTLIKAGWFKHKGTLETVGLAFTPKDDDEHVARLLDNLARYMYSILHVKKALAAAK</sequence>
<name>A0A7L9RSG2_9PROT</name>
<dbReference type="EMBL" id="CP054719">
    <property type="protein sequence ID" value="QOL19514.1"/>
    <property type="molecule type" value="Genomic_DNA"/>
</dbReference>